<reference evidence="2 3" key="1">
    <citation type="submission" date="2020-08" db="EMBL/GenBank/DDBJ databases">
        <title>Genomic Encyclopedia of Type Strains, Phase IV (KMG-IV): sequencing the most valuable type-strain genomes for metagenomic binning, comparative biology and taxonomic classification.</title>
        <authorList>
            <person name="Goeker M."/>
        </authorList>
    </citation>
    <scope>NUCLEOTIDE SEQUENCE [LARGE SCALE GENOMIC DNA]</scope>
    <source>
        <strain evidence="2 3">DSM 4737</strain>
    </source>
</reference>
<evidence type="ECO:0000313" key="2">
    <source>
        <dbReference type="EMBL" id="MBB5745287.1"/>
    </source>
</evidence>
<sequence length="316" mass="33226">MASVIIIGAGMAGLACGQGLQSAGHKVVLLDKGRGAGGRMAARRITTPMGDVTFDHGAQYFSARDPDFQAQVRRWADAGIVAPWAAAGEEAWVGMPAMNAPLKAMASDLEVHWGTRVTALSRTATGWAAGLDDDSVVSADAVVTALPAEQTADLLDAVNDPFAALARATLSAPCWTLMLAFSEPLATGEDCIRGRDEDALGWAARNSSKPGRGETETWVIQAGATWSAEHLEALPDGVGTRMMAALSARLGIALPEPSIRMTHRWRFARSGHAGRGSLWKPDIGLGACGDWLIGPRVEDAWQSGAQMARRMAADLG</sequence>
<gene>
    <name evidence="2" type="ORF">GGR13_000859</name>
</gene>
<accession>A0A7W9FDI0</accession>
<dbReference type="GO" id="GO:0016491">
    <property type="term" value="F:oxidoreductase activity"/>
    <property type="evidence" value="ECO:0007669"/>
    <property type="project" value="InterPro"/>
</dbReference>
<dbReference type="Gene3D" id="3.90.660.10">
    <property type="match status" value="1"/>
</dbReference>
<dbReference type="AlphaFoldDB" id="A0A7W9FDI0"/>
<dbReference type="Pfam" id="PF13450">
    <property type="entry name" value="NAD_binding_8"/>
    <property type="match status" value="1"/>
</dbReference>
<name>A0A7W9FDI0_9CAUL</name>
<dbReference type="Pfam" id="PF01593">
    <property type="entry name" value="Amino_oxidase"/>
    <property type="match status" value="1"/>
</dbReference>
<evidence type="ECO:0000313" key="3">
    <source>
        <dbReference type="Proteomes" id="UP000545037"/>
    </source>
</evidence>
<feature type="domain" description="Amine oxidase" evidence="1">
    <location>
        <begin position="90"/>
        <end position="311"/>
    </location>
</feature>
<comment type="caution">
    <text evidence="2">The sequence shown here is derived from an EMBL/GenBank/DDBJ whole genome shotgun (WGS) entry which is preliminary data.</text>
</comment>
<dbReference type="Gene3D" id="3.50.50.60">
    <property type="entry name" value="FAD/NAD(P)-binding domain"/>
    <property type="match status" value="1"/>
</dbReference>
<dbReference type="PANTHER" id="PTHR16128:SF5">
    <property type="entry name" value="FAD_NAD(P)-BINDING OXIDOREDUCTASE FAMILY PROTEIN"/>
    <property type="match status" value="1"/>
</dbReference>
<organism evidence="2 3">
    <name type="scientific">Brevundimonas variabilis</name>
    <dbReference type="NCBI Taxonomy" id="74312"/>
    <lineage>
        <taxon>Bacteria</taxon>
        <taxon>Pseudomonadati</taxon>
        <taxon>Pseudomonadota</taxon>
        <taxon>Alphaproteobacteria</taxon>
        <taxon>Caulobacterales</taxon>
        <taxon>Caulobacteraceae</taxon>
        <taxon>Brevundimonas</taxon>
    </lineage>
</organism>
<proteinExistence type="predicted"/>
<dbReference type="PANTHER" id="PTHR16128">
    <property type="entry name" value="FAD/NAD(P)-BINDING OXIDOREDUCTASE FAMILY PROTEIN"/>
    <property type="match status" value="1"/>
</dbReference>
<dbReference type="Proteomes" id="UP000545037">
    <property type="component" value="Unassembled WGS sequence"/>
</dbReference>
<keyword evidence="3" id="KW-1185">Reference proteome</keyword>
<evidence type="ECO:0000259" key="1">
    <source>
        <dbReference type="Pfam" id="PF01593"/>
    </source>
</evidence>
<dbReference type="InterPro" id="IPR002937">
    <property type="entry name" value="Amino_oxidase"/>
</dbReference>
<dbReference type="InterPro" id="IPR036188">
    <property type="entry name" value="FAD/NAD-bd_sf"/>
</dbReference>
<dbReference type="EMBL" id="JACHOR010000001">
    <property type="protein sequence ID" value="MBB5745287.1"/>
    <property type="molecule type" value="Genomic_DNA"/>
</dbReference>
<dbReference type="RefSeq" id="WP_221230390.1">
    <property type="nucleotide sequence ID" value="NZ_JACHOR010000001.1"/>
</dbReference>
<protein>
    <recommendedName>
        <fullName evidence="1">Amine oxidase domain-containing protein</fullName>
    </recommendedName>
</protein>
<dbReference type="SUPFAM" id="SSF51905">
    <property type="entry name" value="FAD/NAD(P)-binding domain"/>
    <property type="match status" value="1"/>
</dbReference>